<protein>
    <submittedName>
        <fullName evidence="2">Uncharacterized protein</fullName>
    </submittedName>
</protein>
<evidence type="ECO:0000313" key="2">
    <source>
        <dbReference type="EMBL" id="KIJ14026.1"/>
    </source>
</evidence>
<evidence type="ECO:0000256" key="1">
    <source>
        <dbReference type="SAM" id="MobiDB-lite"/>
    </source>
</evidence>
<feature type="region of interest" description="Disordered" evidence="1">
    <location>
        <begin position="444"/>
        <end position="464"/>
    </location>
</feature>
<dbReference type="AlphaFoldDB" id="A0A0C9U436"/>
<reference evidence="2 3" key="1">
    <citation type="submission" date="2014-06" db="EMBL/GenBank/DDBJ databases">
        <authorList>
            <consortium name="DOE Joint Genome Institute"/>
            <person name="Kuo A."/>
            <person name="Kohler A."/>
            <person name="Nagy L.G."/>
            <person name="Floudas D."/>
            <person name="Copeland A."/>
            <person name="Barry K.W."/>
            <person name="Cichocki N."/>
            <person name="Veneault-Fourrey C."/>
            <person name="LaButti K."/>
            <person name="Lindquist E.A."/>
            <person name="Lipzen A."/>
            <person name="Lundell T."/>
            <person name="Morin E."/>
            <person name="Murat C."/>
            <person name="Sun H."/>
            <person name="Tunlid A."/>
            <person name="Henrissat B."/>
            <person name="Grigoriev I.V."/>
            <person name="Hibbett D.S."/>
            <person name="Martin F."/>
            <person name="Nordberg H.P."/>
            <person name="Cantor M.N."/>
            <person name="Hua S.X."/>
        </authorList>
    </citation>
    <scope>NUCLEOTIDE SEQUENCE [LARGE SCALE GENOMIC DNA]</scope>
    <source>
        <strain evidence="2 3">ATCC 200175</strain>
    </source>
</reference>
<feature type="region of interest" description="Disordered" evidence="1">
    <location>
        <begin position="330"/>
        <end position="372"/>
    </location>
</feature>
<sequence>MIQSMYQDLLVEMQSVSNKTATRPTPSTHPKVRWWKRSQFDEFVLSPEGAVAKLGSVPYLETEDGEPVSNESLKVIRQTLRGVWTELANQGKAPQTWGTLSASGSELFTLLMEAAHPLFKLAEDSWKLKTLATYSYPSWRATHLDDNCRLLPKGKKAVKEEDDENTVPAGENLKRKGSNSRPKALGKRFEGEKQHSAALSAPPPPIVPNSEPEGHHVESAPTANTPQPRENIHLPSLPDQARPAQSPCPTPFKSPLDTPHPDNALAGHIVSSTSPSKGERPRTDSPEGSATREDGAAKKRTFFNPLFAEALKAVNVTIPATPLPCIQVDADDLSTDHSPASESDSKGEWPRTNSPKGCKSRELEDEAPKKKKFISPLSTEALKAANLTIPTTSPTTSLPRVTVLPVDHVVPPTNPATTSKATDDPKDIIEDCERVNEGMLTESNRTSKTTTWAGEDDSEGTTATKKKTRKYVWRPGTKKDGRTLCALRWLKQTHAGGSGTEFKNYYDKVLNLKQRKEYHDEAQTLISASKWNGDTDVCDGPVH</sequence>
<dbReference type="EMBL" id="KN819346">
    <property type="protein sequence ID" value="KIJ14026.1"/>
    <property type="molecule type" value="Genomic_DNA"/>
</dbReference>
<feature type="compositionally biased region" description="Basic and acidic residues" evidence="1">
    <location>
        <begin position="277"/>
        <end position="297"/>
    </location>
</feature>
<name>A0A0C9U436_PAXIN</name>
<keyword evidence="3" id="KW-1185">Reference proteome</keyword>
<dbReference type="Proteomes" id="UP000053647">
    <property type="component" value="Unassembled WGS sequence"/>
</dbReference>
<proteinExistence type="predicted"/>
<dbReference type="HOGENOM" id="CLU_035442_2_0_1"/>
<organism evidence="2 3">
    <name type="scientific">Paxillus involutus ATCC 200175</name>
    <dbReference type="NCBI Taxonomy" id="664439"/>
    <lineage>
        <taxon>Eukaryota</taxon>
        <taxon>Fungi</taxon>
        <taxon>Dikarya</taxon>
        <taxon>Basidiomycota</taxon>
        <taxon>Agaricomycotina</taxon>
        <taxon>Agaricomycetes</taxon>
        <taxon>Agaricomycetidae</taxon>
        <taxon>Boletales</taxon>
        <taxon>Paxilineae</taxon>
        <taxon>Paxillaceae</taxon>
        <taxon>Paxillus</taxon>
    </lineage>
</organism>
<evidence type="ECO:0000313" key="3">
    <source>
        <dbReference type="Proteomes" id="UP000053647"/>
    </source>
</evidence>
<feature type="region of interest" description="Disordered" evidence="1">
    <location>
        <begin position="157"/>
        <end position="297"/>
    </location>
</feature>
<dbReference type="OrthoDB" id="2686965at2759"/>
<gene>
    <name evidence="2" type="ORF">PAXINDRAFT_181137</name>
</gene>
<accession>A0A0C9U436</accession>
<reference evidence="3" key="2">
    <citation type="submission" date="2015-01" db="EMBL/GenBank/DDBJ databases">
        <title>Evolutionary Origins and Diversification of the Mycorrhizal Mutualists.</title>
        <authorList>
            <consortium name="DOE Joint Genome Institute"/>
            <consortium name="Mycorrhizal Genomics Consortium"/>
            <person name="Kohler A."/>
            <person name="Kuo A."/>
            <person name="Nagy L.G."/>
            <person name="Floudas D."/>
            <person name="Copeland A."/>
            <person name="Barry K.W."/>
            <person name="Cichocki N."/>
            <person name="Veneault-Fourrey C."/>
            <person name="LaButti K."/>
            <person name="Lindquist E.A."/>
            <person name="Lipzen A."/>
            <person name="Lundell T."/>
            <person name="Morin E."/>
            <person name="Murat C."/>
            <person name="Riley R."/>
            <person name="Ohm R."/>
            <person name="Sun H."/>
            <person name="Tunlid A."/>
            <person name="Henrissat B."/>
            <person name="Grigoriev I.V."/>
            <person name="Hibbett D.S."/>
            <person name="Martin F."/>
        </authorList>
    </citation>
    <scope>NUCLEOTIDE SEQUENCE [LARGE SCALE GENOMIC DNA]</scope>
    <source>
        <strain evidence="3">ATCC 200175</strain>
    </source>
</reference>
<feature type="compositionally biased region" description="Basic and acidic residues" evidence="1">
    <location>
        <begin position="359"/>
        <end position="368"/>
    </location>
</feature>